<evidence type="ECO:0000313" key="2">
    <source>
        <dbReference type="Proteomes" id="UP000185210"/>
    </source>
</evidence>
<accession>A0AB38CWW8</accession>
<evidence type="ECO:0000313" key="1">
    <source>
        <dbReference type="EMBL" id="SIA64272.1"/>
    </source>
</evidence>
<organism evidence="1 2">
    <name type="scientific">Mycobacteroides abscessus subsp. abscessus</name>
    <dbReference type="NCBI Taxonomy" id="1185650"/>
    <lineage>
        <taxon>Bacteria</taxon>
        <taxon>Bacillati</taxon>
        <taxon>Actinomycetota</taxon>
        <taxon>Actinomycetes</taxon>
        <taxon>Mycobacteriales</taxon>
        <taxon>Mycobacteriaceae</taxon>
        <taxon>Mycobacteroides</taxon>
        <taxon>Mycobacteroides abscessus</taxon>
    </lineage>
</organism>
<proteinExistence type="predicted"/>
<comment type="caution">
    <text evidence="1">The sequence shown here is derived from an EMBL/GenBank/DDBJ whole genome shotgun (WGS) entry which is preliminary data.</text>
</comment>
<dbReference type="Proteomes" id="UP000185210">
    <property type="component" value="Unassembled WGS sequence"/>
</dbReference>
<protein>
    <submittedName>
        <fullName evidence="1">Uncharacterized protein</fullName>
    </submittedName>
</protein>
<sequence length="70" mass="7658">MLDSEASLSPDERLMLVGLYARLSQSQNRSVAGRLDSETPCYADLNIYRPETLSHKGIPLSRLSEGSGTC</sequence>
<dbReference type="EMBL" id="FSHM01000002">
    <property type="protein sequence ID" value="SIA64272.1"/>
    <property type="molecule type" value="Genomic_DNA"/>
</dbReference>
<gene>
    <name evidence="1" type="ORF">SAMEA2070301_01739</name>
</gene>
<reference evidence="1 2" key="1">
    <citation type="submission" date="2016-11" db="EMBL/GenBank/DDBJ databases">
        <authorList>
            <consortium name="Pathogen Informatics"/>
        </authorList>
    </citation>
    <scope>NUCLEOTIDE SEQUENCE [LARGE SCALE GENOMIC DNA]</scope>
    <source>
        <strain evidence="1 2">104</strain>
    </source>
</reference>
<dbReference type="AlphaFoldDB" id="A0AB38CWW8"/>
<name>A0AB38CWW8_9MYCO</name>